<dbReference type="GeneID" id="68287787"/>
<organism evidence="2 3">
    <name type="scientific">Cercospora kikuchii</name>
    <dbReference type="NCBI Taxonomy" id="84275"/>
    <lineage>
        <taxon>Eukaryota</taxon>
        <taxon>Fungi</taxon>
        <taxon>Dikarya</taxon>
        <taxon>Ascomycota</taxon>
        <taxon>Pezizomycotina</taxon>
        <taxon>Dothideomycetes</taxon>
        <taxon>Dothideomycetidae</taxon>
        <taxon>Mycosphaerellales</taxon>
        <taxon>Mycosphaerellaceae</taxon>
        <taxon>Cercospora</taxon>
    </lineage>
</organism>
<feature type="compositionally biased region" description="Polar residues" evidence="1">
    <location>
        <begin position="396"/>
        <end position="412"/>
    </location>
</feature>
<feature type="region of interest" description="Disordered" evidence="1">
    <location>
        <begin position="611"/>
        <end position="657"/>
    </location>
</feature>
<dbReference type="AlphaFoldDB" id="A0A9P3CC19"/>
<feature type="compositionally biased region" description="Basic residues" evidence="1">
    <location>
        <begin position="299"/>
        <end position="311"/>
    </location>
</feature>
<keyword evidence="3" id="KW-1185">Reference proteome</keyword>
<name>A0A9P3CC19_9PEZI</name>
<evidence type="ECO:0000313" key="2">
    <source>
        <dbReference type="EMBL" id="GIZ38811.1"/>
    </source>
</evidence>
<comment type="caution">
    <text evidence="2">The sequence shown here is derived from an EMBL/GenBank/DDBJ whole genome shotgun (WGS) entry which is preliminary data.</text>
</comment>
<accession>A0A9P3CC19</accession>
<feature type="compositionally biased region" description="Polar residues" evidence="1">
    <location>
        <begin position="501"/>
        <end position="517"/>
    </location>
</feature>
<reference evidence="2 3" key="1">
    <citation type="submission" date="2021-01" db="EMBL/GenBank/DDBJ databases">
        <title>Cercospora kikuchii MAFF 305040 whole genome shotgun sequence.</title>
        <authorList>
            <person name="Kashiwa T."/>
            <person name="Suzuki T."/>
        </authorList>
    </citation>
    <scope>NUCLEOTIDE SEQUENCE [LARGE SCALE GENOMIC DNA]</scope>
    <source>
        <strain evidence="2 3">MAFF 305040</strain>
    </source>
</reference>
<feature type="compositionally biased region" description="Basic and acidic residues" evidence="1">
    <location>
        <begin position="266"/>
        <end position="284"/>
    </location>
</feature>
<sequence>MTYGNGFSRGTSRTLVYDRLKSMKHRAKLRSSRLPDFESTLLSNCGDALATDRRPQDVSPVPVPQSIPKADLDDFLRVMQSADNGQQDPAPVPAPVPTPKEASIEELMLCDLLSAMPLAEARKPVTEEDVVPVYALLESILNPNSLERYLVLDLHWHLPRGFQQRFNDLSRAGLFRLYTFAIKFSRMRQNGETPLPESCEKTYEHQFHQAMQCAFSNRELDLEMIPDAFHFLEHVVPEEYRELIGRSSIADMVRLWEHGEQDGHECHVTECHGGEEDQGQHEEASGPDQPCAETDEHKKRQRKAKKARQKQNRKEREAAAELAAANHAAPAELSDANSVAAVRSEHQAITAERPEPVDASTQTDIDADGTIEGAVALLNFVSLSNKLAQEDALDSAVSSENRHLQPNSADVSTENEELQLGSPDVPVTPELPEVSELSVLGSPESHTLGRLTPPELSPSEPDLDFAQTKPITPGFLPPATLDENTFRFQGAGTPEPHEFAQTRSHAPSPSRSVTADQTPVRLPGPTDVTNCPVVPYPAESQTSEDALFQDPNISELSPSANEVLSGDSSPALSTTSDVECSQLPVPFGKKALSWSEPDRMSILYWWLTVSTPTSSSPSSTAAPTGISHRGSPEPTDQSSIPSPGGGSPHAAGTAASSEQDAYAGIWFGKLPCTHSPNN</sequence>
<feature type="compositionally biased region" description="Low complexity" evidence="1">
    <location>
        <begin position="638"/>
        <end position="657"/>
    </location>
</feature>
<dbReference type="EMBL" id="BOLY01000001">
    <property type="protein sequence ID" value="GIZ38811.1"/>
    <property type="molecule type" value="Genomic_DNA"/>
</dbReference>
<evidence type="ECO:0000256" key="1">
    <source>
        <dbReference type="SAM" id="MobiDB-lite"/>
    </source>
</evidence>
<gene>
    <name evidence="2" type="ORF">CKM354_000221200</name>
</gene>
<dbReference type="RefSeq" id="XP_044653298.1">
    <property type="nucleotide sequence ID" value="XM_044797363.1"/>
</dbReference>
<proteinExistence type="predicted"/>
<protein>
    <submittedName>
        <fullName evidence="2">Uncharacterized protein</fullName>
    </submittedName>
</protein>
<feature type="region of interest" description="Disordered" evidence="1">
    <location>
        <begin position="266"/>
        <end position="361"/>
    </location>
</feature>
<dbReference type="Proteomes" id="UP000825890">
    <property type="component" value="Unassembled WGS sequence"/>
</dbReference>
<evidence type="ECO:0000313" key="3">
    <source>
        <dbReference type="Proteomes" id="UP000825890"/>
    </source>
</evidence>
<dbReference type="OrthoDB" id="10372696at2759"/>
<feature type="compositionally biased region" description="Low complexity" evidence="1">
    <location>
        <begin position="611"/>
        <end position="624"/>
    </location>
</feature>
<feature type="compositionally biased region" description="Low complexity" evidence="1">
    <location>
        <begin position="320"/>
        <end position="332"/>
    </location>
</feature>
<feature type="compositionally biased region" description="Polar residues" evidence="1">
    <location>
        <begin position="551"/>
        <end position="579"/>
    </location>
</feature>
<feature type="region of interest" description="Disordered" evidence="1">
    <location>
        <begin position="394"/>
        <end position="579"/>
    </location>
</feature>